<dbReference type="Gene3D" id="3.40.50.10810">
    <property type="entry name" value="Tandem AAA-ATPase domain"/>
    <property type="match status" value="1"/>
</dbReference>
<dbReference type="InterPro" id="IPR013083">
    <property type="entry name" value="Znf_RING/FYVE/PHD"/>
</dbReference>
<dbReference type="PROSITE" id="PS50089">
    <property type="entry name" value="ZF_RING_2"/>
    <property type="match status" value="1"/>
</dbReference>
<dbReference type="VEuPathDB" id="FungiDB:TRIREDRAFT_111126"/>
<dbReference type="GO" id="GO:0006281">
    <property type="term" value="P:DNA repair"/>
    <property type="evidence" value="ECO:0007669"/>
    <property type="project" value="TreeGrafter"/>
</dbReference>
<dbReference type="PROSITE" id="PS51192">
    <property type="entry name" value="HELICASE_ATP_BIND_1"/>
    <property type="match status" value="1"/>
</dbReference>
<dbReference type="Proteomes" id="UP000008984">
    <property type="component" value="Unassembled WGS sequence"/>
</dbReference>
<keyword evidence="6" id="KW-0347">Helicase</keyword>
<feature type="domain" description="Helicase ATP-binding" evidence="12">
    <location>
        <begin position="370"/>
        <end position="565"/>
    </location>
</feature>
<dbReference type="InterPro" id="IPR001841">
    <property type="entry name" value="Znf_RING"/>
</dbReference>
<feature type="region of interest" description="Disordered" evidence="10">
    <location>
        <begin position="670"/>
        <end position="695"/>
    </location>
</feature>
<dbReference type="EMBL" id="GL985079">
    <property type="protein sequence ID" value="EGR45492.1"/>
    <property type="molecule type" value="Genomic_DNA"/>
</dbReference>
<dbReference type="InterPro" id="IPR001650">
    <property type="entry name" value="Helicase_C-like"/>
</dbReference>
<dbReference type="InterPro" id="IPR014001">
    <property type="entry name" value="Helicase_ATP-bd"/>
</dbReference>
<dbReference type="InterPro" id="IPR038718">
    <property type="entry name" value="SNF2-like_sf"/>
</dbReference>
<dbReference type="GeneID" id="18482271"/>
<keyword evidence="5" id="KW-0378">Hydrolase</keyword>
<keyword evidence="4 9" id="KW-0863">Zinc-finger</keyword>
<dbReference type="CDD" id="cd18008">
    <property type="entry name" value="DEXDc_SHPRH-like"/>
    <property type="match status" value="1"/>
</dbReference>
<evidence type="ECO:0000256" key="8">
    <source>
        <dbReference type="ARBA" id="ARBA00022840"/>
    </source>
</evidence>
<dbReference type="InterPro" id="IPR027417">
    <property type="entry name" value="P-loop_NTPase"/>
</dbReference>
<protein>
    <submittedName>
        <fullName evidence="14">Predicted protein</fullName>
    </submittedName>
</protein>
<evidence type="ECO:0000259" key="11">
    <source>
        <dbReference type="PROSITE" id="PS50089"/>
    </source>
</evidence>
<dbReference type="PROSITE" id="PS51194">
    <property type="entry name" value="HELICASE_CTER"/>
    <property type="match status" value="1"/>
</dbReference>
<keyword evidence="15" id="KW-1185">Reference proteome</keyword>
<evidence type="ECO:0000256" key="5">
    <source>
        <dbReference type="ARBA" id="ARBA00022801"/>
    </source>
</evidence>
<keyword evidence="8" id="KW-0067">ATP-binding</keyword>
<sequence>MACISLKAEPIMDAEPKTLQSPHQLVSLQQPSPAPSNPTNSDKPEVAGKTDTFNLRGETPSDDEGQDAYGKLHTKADAHNAMEVEGERALFLGDESVKLALHINAISPVAKAAEEADIDQKVSGILQAAISEDLNMVDEDLPDDHEHPINEDGSFDIGDGVVSDYENGEGNGNGSDHEDGVEDEEGSDPSLSLDDEDEEEHCASSKKPKESKPRRSFARNAREYVARLHEEEDKNYAKKLEQEESSNYPPGKRKATELDDWPRKGPKTRELTEVSRFGGDASASVGDPLPTMEPIKAKTHAEQFARLKAQIPHNCDTRRKKSQAQDLREAAKLFGYKRVEAVNGLWKLKGMNTCLQNYQLTAVSWMVKRELARAKPYGGLLGDSMGMGKTVMSLACIVGNQADPEHRREYCNATLVVVRNKSDGQQWEREVHKHCKGPVGDKVFIYDPSNDPQIRRCKQSYIVITTYKELLSQYPSKSILDELQERFGSDVNSYERELQAKAGVLFKIKWYRVILDEAHAIKNVESRTAQACCAILGKYRWALSGTPLANTSYEMYPYLKFTQCEATWSLRDFKRMYTKHGRVNGKLEALISLIMVRRTLKDEFLGHKIIDLPEQKETDLLVPLSAEEQIIVDAVNKFYKDKIAELQQGLLQQDALQAAVDGLEEVDGLQQKGAGQADSKAVAETEEEADNKEQENQAKRAAQLARTIAWKLGRASQIRKRQAISHAFSIELLFRGSFKPDDLEDLRIALREVAMKRTILEQIRSPIGTHNDISRYERGLQQLQQQKEAVFARDESAVRDITCRLCNDATPPVQPMRLPICNHIFCLSCLCKAYGDSFGSIQKPKCPYEDCGHEFGAADSIVTLQSEMDKRTKKDREPGRDSNGAAVQQADGRNSFFNCGVMLDGASVVPSTKTTAAMAVVLTWLHEAPEDKILIFTQFTGTAKILGYMLQTLGVGFVHYYGGLPLGQKRRALDSIKTKPEVKVMVSVNSFPDCLLQSRARCLTNVFASQVSTLKAGGQCLNLTVANRVIIIDPWWNQTAEQQAFGRVTRMGQEKVTHLVKIRTAEEIDDKIHTIQKKKAEDVDYALQDDGHTPPAVSEIELQQAFFRTKEEEEAKKQKRKRKAPAAKKK</sequence>
<dbReference type="GO" id="GO:0008270">
    <property type="term" value="F:zinc ion binding"/>
    <property type="evidence" value="ECO:0007669"/>
    <property type="project" value="UniProtKB-KW"/>
</dbReference>
<gene>
    <name evidence="14" type="ORF">TRIREDRAFT_111126</name>
</gene>
<evidence type="ECO:0000256" key="10">
    <source>
        <dbReference type="SAM" id="MobiDB-lite"/>
    </source>
</evidence>
<feature type="compositionally biased region" description="Basic and acidic residues" evidence="10">
    <location>
        <begin position="868"/>
        <end position="880"/>
    </location>
</feature>
<feature type="compositionally biased region" description="Basic and acidic residues" evidence="10">
    <location>
        <begin position="201"/>
        <end position="213"/>
    </location>
</feature>
<name>G0RTU0_HYPJQ</name>
<keyword evidence="3" id="KW-0547">Nucleotide-binding</keyword>
<dbReference type="GO" id="GO:0005634">
    <property type="term" value="C:nucleus"/>
    <property type="evidence" value="ECO:0007669"/>
    <property type="project" value="TreeGrafter"/>
</dbReference>
<dbReference type="SMART" id="SM00490">
    <property type="entry name" value="HELICc"/>
    <property type="match status" value="1"/>
</dbReference>
<evidence type="ECO:0000256" key="9">
    <source>
        <dbReference type="PROSITE-ProRule" id="PRU00175"/>
    </source>
</evidence>
<dbReference type="Pfam" id="PF00271">
    <property type="entry name" value="Helicase_C"/>
    <property type="match status" value="1"/>
</dbReference>
<dbReference type="GO" id="GO:0016787">
    <property type="term" value="F:hydrolase activity"/>
    <property type="evidence" value="ECO:0007669"/>
    <property type="project" value="UniProtKB-KW"/>
</dbReference>
<dbReference type="PANTHER" id="PTHR45626:SF17">
    <property type="entry name" value="HELICASE-LIKE TRANSCRIPTION FACTOR"/>
    <property type="match status" value="1"/>
</dbReference>
<dbReference type="InterPro" id="IPR049730">
    <property type="entry name" value="SNF2/RAD54-like_C"/>
</dbReference>
<evidence type="ECO:0000256" key="2">
    <source>
        <dbReference type="ARBA" id="ARBA00022723"/>
    </source>
</evidence>
<dbReference type="InterPro" id="IPR017907">
    <property type="entry name" value="Znf_RING_CS"/>
</dbReference>
<evidence type="ECO:0000313" key="15">
    <source>
        <dbReference type="Proteomes" id="UP000008984"/>
    </source>
</evidence>
<dbReference type="HOGENOM" id="CLU_007345_1_0_1"/>
<dbReference type="GO" id="GO:0004386">
    <property type="term" value="F:helicase activity"/>
    <property type="evidence" value="ECO:0007669"/>
    <property type="project" value="UniProtKB-KW"/>
</dbReference>
<feature type="region of interest" description="Disordered" evidence="10">
    <location>
        <begin position="1110"/>
        <end position="1130"/>
    </location>
</feature>
<organism evidence="15">
    <name type="scientific">Hypocrea jecorina (strain QM6a)</name>
    <name type="common">Trichoderma reesei</name>
    <dbReference type="NCBI Taxonomy" id="431241"/>
    <lineage>
        <taxon>Eukaryota</taxon>
        <taxon>Fungi</taxon>
        <taxon>Dikarya</taxon>
        <taxon>Ascomycota</taxon>
        <taxon>Pezizomycotina</taxon>
        <taxon>Sordariomycetes</taxon>
        <taxon>Hypocreomycetidae</taxon>
        <taxon>Hypocreales</taxon>
        <taxon>Hypocreaceae</taxon>
        <taxon>Trichoderma</taxon>
    </lineage>
</organism>
<dbReference type="PANTHER" id="PTHR45626">
    <property type="entry name" value="TRANSCRIPTION TERMINATION FACTOR 2-RELATED"/>
    <property type="match status" value="1"/>
</dbReference>
<evidence type="ECO:0000256" key="7">
    <source>
        <dbReference type="ARBA" id="ARBA00022833"/>
    </source>
</evidence>
<reference evidence="14 15" key="1">
    <citation type="journal article" date="2008" name="Nat. Biotechnol.">
        <title>Genome sequencing and analysis of the biomass-degrading fungus Trichoderma reesei (syn. Hypocrea jecorina).</title>
        <authorList>
            <person name="Martinez D."/>
            <person name="Berka R.M."/>
            <person name="Henrissat B."/>
            <person name="Saloheimo M."/>
            <person name="Arvas M."/>
            <person name="Baker S.E."/>
            <person name="Chapman J."/>
            <person name="Chertkov O."/>
            <person name="Coutinho P.M."/>
            <person name="Cullen D."/>
            <person name="Danchin E.G."/>
            <person name="Grigoriev I.V."/>
            <person name="Harris P."/>
            <person name="Jackson M."/>
            <person name="Kubicek C.P."/>
            <person name="Han C.S."/>
            <person name="Ho I."/>
            <person name="Larrondo L.F."/>
            <person name="de Leon A.L."/>
            <person name="Magnuson J.K."/>
            <person name="Merino S."/>
            <person name="Misra M."/>
            <person name="Nelson B."/>
            <person name="Putnam N."/>
            <person name="Robbertse B."/>
            <person name="Salamov A.A."/>
            <person name="Schmoll M."/>
            <person name="Terry A."/>
            <person name="Thayer N."/>
            <person name="Westerholm-Parvinen A."/>
            <person name="Schoch C.L."/>
            <person name="Yao J."/>
            <person name="Barabote R."/>
            <person name="Nelson M.A."/>
            <person name="Detter C."/>
            <person name="Bruce D."/>
            <person name="Kuske C.R."/>
            <person name="Xie G."/>
            <person name="Richardson P."/>
            <person name="Rokhsar D.S."/>
            <person name="Lucas S.M."/>
            <person name="Rubin E.M."/>
            <person name="Dunn-Coleman N."/>
            <person name="Ward M."/>
            <person name="Brettin T.S."/>
        </authorList>
    </citation>
    <scope>NUCLEOTIDE SEQUENCE [LARGE SCALE GENOMIC DNA]</scope>
    <source>
        <strain evidence="14 15">QM6a</strain>
    </source>
</reference>
<evidence type="ECO:0000256" key="6">
    <source>
        <dbReference type="ARBA" id="ARBA00022806"/>
    </source>
</evidence>
<comment type="similarity">
    <text evidence="1">Belongs to the SNF2/RAD54 helicase family.</text>
</comment>
<dbReference type="Pfam" id="PF00176">
    <property type="entry name" value="SNF2-rel_dom"/>
    <property type="match status" value="1"/>
</dbReference>
<feature type="compositionally biased region" description="Basic residues" evidence="10">
    <location>
        <begin position="1117"/>
        <end position="1130"/>
    </location>
</feature>
<evidence type="ECO:0000313" key="14">
    <source>
        <dbReference type="EMBL" id="EGR45492.1"/>
    </source>
</evidence>
<feature type="compositionally biased region" description="Basic and acidic residues" evidence="10">
    <location>
        <begin position="254"/>
        <end position="266"/>
    </location>
</feature>
<dbReference type="AlphaFoldDB" id="G0RTU0"/>
<dbReference type="SMART" id="SM00487">
    <property type="entry name" value="DEXDc"/>
    <property type="match status" value="1"/>
</dbReference>
<dbReference type="CDD" id="cd18793">
    <property type="entry name" value="SF2_C_SNF"/>
    <property type="match status" value="1"/>
</dbReference>
<dbReference type="SUPFAM" id="SSF57850">
    <property type="entry name" value="RING/U-box"/>
    <property type="match status" value="1"/>
</dbReference>
<keyword evidence="2" id="KW-0479">Metal-binding</keyword>
<evidence type="ECO:0000256" key="3">
    <source>
        <dbReference type="ARBA" id="ARBA00022741"/>
    </source>
</evidence>
<accession>G0RTU0</accession>
<proteinExistence type="inferred from homology"/>
<dbReference type="STRING" id="431241.G0RTU0"/>
<feature type="region of interest" description="Disordered" evidence="10">
    <location>
        <begin position="235"/>
        <end position="266"/>
    </location>
</feature>
<dbReference type="GO" id="GO:0005524">
    <property type="term" value="F:ATP binding"/>
    <property type="evidence" value="ECO:0007669"/>
    <property type="project" value="UniProtKB-KW"/>
</dbReference>
<feature type="domain" description="RING-type" evidence="11">
    <location>
        <begin position="803"/>
        <end position="850"/>
    </location>
</feature>
<feature type="region of interest" description="Disordered" evidence="10">
    <location>
        <begin position="136"/>
        <end position="221"/>
    </location>
</feature>
<dbReference type="eggNOG" id="KOG1001">
    <property type="taxonomic scope" value="Eukaryota"/>
</dbReference>
<dbReference type="SUPFAM" id="SSF52540">
    <property type="entry name" value="P-loop containing nucleoside triphosphate hydrolases"/>
    <property type="match status" value="2"/>
</dbReference>
<feature type="compositionally biased region" description="Acidic residues" evidence="10">
    <location>
        <begin position="179"/>
        <end position="200"/>
    </location>
</feature>
<evidence type="ECO:0000256" key="1">
    <source>
        <dbReference type="ARBA" id="ARBA00007025"/>
    </source>
</evidence>
<feature type="region of interest" description="Disordered" evidence="10">
    <location>
        <begin position="868"/>
        <end position="887"/>
    </location>
</feature>
<dbReference type="InterPro" id="IPR000330">
    <property type="entry name" value="SNF2_N"/>
</dbReference>
<evidence type="ECO:0000256" key="4">
    <source>
        <dbReference type="ARBA" id="ARBA00022771"/>
    </source>
</evidence>
<dbReference type="KEGG" id="tre:TRIREDRAFT_111126"/>
<dbReference type="GO" id="GO:0008094">
    <property type="term" value="F:ATP-dependent activity, acting on DNA"/>
    <property type="evidence" value="ECO:0007669"/>
    <property type="project" value="TreeGrafter"/>
</dbReference>
<dbReference type="InterPro" id="IPR050628">
    <property type="entry name" value="SNF2_RAD54_helicase_TF"/>
</dbReference>
<dbReference type="Gene3D" id="3.40.50.300">
    <property type="entry name" value="P-loop containing nucleotide triphosphate hydrolases"/>
    <property type="match status" value="1"/>
</dbReference>
<feature type="region of interest" description="Disordered" evidence="10">
    <location>
        <begin position="1"/>
        <end position="72"/>
    </location>
</feature>
<dbReference type="RefSeq" id="XP_006968679.1">
    <property type="nucleotide sequence ID" value="XM_006968617.1"/>
</dbReference>
<dbReference type="Gene3D" id="3.30.40.10">
    <property type="entry name" value="Zinc/RING finger domain, C3HC4 (zinc finger)"/>
    <property type="match status" value="1"/>
</dbReference>
<dbReference type="PROSITE" id="PS00518">
    <property type="entry name" value="ZF_RING_1"/>
    <property type="match status" value="1"/>
</dbReference>
<evidence type="ECO:0000259" key="12">
    <source>
        <dbReference type="PROSITE" id="PS51192"/>
    </source>
</evidence>
<feature type="domain" description="Helicase C-terminal" evidence="13">
    <location>
        <begin position="921"/>
        <end position="1091"/>
    </location>
</feature>
<keyword evidence="7" id="KW-0862">Zinc</keyword>
<evidence type="ECO:0000259" key="13">
    <source>
        <dbReference type="PROSITE" id="PS51194"/>
    </source>
</evidence>
<dbReference type="OrthoDB" id="448448at2759"/>
<feature type="compositionally biased region" description="Polar residues" evidence="10">
    <location>
        <begin position="18"/>
        <end position="41"/>
    </location>
</feature>